<feature type="chain" id="PRO_5016976943" description="DUF732 domain-containing protein" evidence="2">
    <location>
        <begin position="18"/>
        <end position="142"/>
    </location>
</feature>
<dbReference type="Proteomes" id="UP000265581">
    <property type="component" value="Unassembled WGS sequence"/>
</dbReference>
<evidence type="ECO:0000256" key="1">
    <source>
        <dbReference type="SAM" id="MobiDB-lite"/>
    </source>
</evidence>
<evidence type="ECO:0000313" key="4">
    <source>
        <dbReference type="Proteomes" id="UP000265581"/>
    </source>
</evidence>
<dbReference type="EMBL" id="QUBR01000001">
    <property type="protein sequence ID" value="REK72816.1"/>
    <property type="molecule type" value="Genomic_DNA"/>
</dbReference>
<dbReference type="AlphaFoldDB" id="A0A371PB74"/>
<gene>
    <name evidence="3" type="ORF">DX116_04230</name>
</gene>
<protein>
    <recommendedName>
        <fullName evidence="5">DUF732 domain-containing protein</fullName>
    </recommendedName>
</protein>
<comment type="caution">
    <text evidence="3">The sequence shown here is derived from an EMBL/GenBank/DDBJ whole genome shotgun (WGS) entry which is preliminary data.</text>
</comment>
<name>A0A371PB74_9ACTN</name>
<feature type="compositionally biased region" description="Low complexity" evidence="1">
    <location>
        <begin position="34"/>
        <end position="55"/>
    </location>
</feature>
<feature type="signal peptide" evidence="2">
    <location>
        <begin position="1"/>
        <end position="17"/>
    </location>
</feature>
<feature type="region of interest" description="Disordered" evidence="1">
    <location>
        <begin position="19"/>
        <end position="66"/>
    </location>
</feature>
<proteinExistence type="predicted"/>
<keyword evidence="2" id="KW-0732">Signal</keyword>
<sequence length="142" mass="14060">MSGVALALALSLGGTLAACGGSDGSDGSSDKAESTPSATASEPAATEEPTASAAPEGDTGDKPSKEDVVAGYTKVLKSTAGANLPEDIVNKVVTCFADELYDTASTQTLQAIADAQPTNVNPADMQAFTDASTACTKKISGQ</sequence>
<reference evidence="3 4" key="1">
    <citation type="submission" date="2018-08" db="EMBL/GenBank/DDBJ databases">
        <title>Aeromicrobium sp. M2KJ-4, whole genome shotgun sequence.</title>
        <authorList>
            <person name="Tuo L."/>
        </authorList>
    </citation>
    <scope>NUCLEOTIDE SEQUENCE [LARGE SCALE GENOMIC DNA]</scope>
    <source>
        <strain evidence="3 4">M2KJ-4</strain>
    </source>
</reference>
<accession>A0A371PB74</accession>
<evidence type="ECO:0000313" key="3">
    <source>
        <dbReference type="EMBL" id="REK72816.1"/>
    </source>
</evidence>
<organism evidence="3 4">
    <name type="scientific">Aeromicrobium endophyticum</name>
    <dbReference type="NCBI Taxonomy" id="2292704"/>
    <lineage>
        <taxon>Bacteria</taxon>
        <taxon>Bacillati</taxon>
        <taxon>Actinomycetota</taxon>
        <taxon>Actinomycetes</taxon>
        <taxon>Propionibacteriales</taxon>
        <taxon>Nocardioidaceae</taxon>
        <taxon>Aeromicrobium</taxon>
    </lineage>
</organism>
<evidence type="ECO:0000256" key="2">
    <source>
        <dbReference type="SAM" id="SignalP"/>
    </source>
</evidence>
<evidence type="ECO:0008006" key="5">
    <source>
        <dbReference type="Google" id="ProtNLM"/>
    </source>
</evidence>
<keyword evidence="4" id="KW-1185">Reference proteome</keyword>